<dbReference type="STRING" id="1475481.GCA_000953855_02500"/>
<reference evidence="1" key="1">
    <citation type="submission" date="2015-08" db="EMBL/GenBank/DDBJ databases">
        <title>Complete DNA Sequence of Pseudomonas syringae pv. actinidiae, the Causal Agent of Kiwifruit Canker Disease.</title>
        <authorList>
            <person name="Rikkerink E.H.A."/>
            <person name="Fineran P.C."/>
        </authorList>
    </citation>
    <scope>NUCLEOTIDE SEQUENCE</scope>
    <source>
        <strain evidence="1">SkMP5</strain>
    </source>
</reference>
<evidence type="ECO:0000313" key="1">
    <source>
        <dbReference type="EMBL" id="GAP67135.1"/>
    </source>
</evidence>
<dbReference type="SUPFAM" id="SSF54523">
    <property type="entry name" value="Pili subunits"/>
    <property type="match status" value="1"/>
</dbReference>
<name>A0A0K8QQG4_9GAMM</name>
<accession>A0A0K8QQG4</accession>
<sequence length="226" mass="24641">MTRARLGRDRARGFTLFEVLLAIALLAVLLAGVWGGLSAATRAVRFGDARDARLDAMRATQDFLRRQLAQALPLPYATDPRGGQPEVFDGAATRMRFLAPLPGYLSRGGPYLQTLQLVRDGDGYALTLDYAPWMGADARAPQSREPPEVLLTGIRGGRFAYRGIGSDGRMGEWTPAWPRATRPPALVRIELDLGGRDRIDWPVLEAPLRVGGGATGPAAFNYGRRR</sequence>
<dbReference type="InterPro" id="IPR012902">
    <property type="entry name" value="N_methyl_site"/>
</dbReference>
<evidence type="ECO:0000313" key="2">
    <source>
        <dbReference type="Proteomes" id="UP000253740"/>
    </source>
</evidence>
<dbReference type="Proteomes" id="UP000253740">
    <property type="component" value="Unassembled WGS sequence"/>
</dbReference>
<dbReference type="NCBIfam" id="TIGR02532">
    <property type="entry name" value="IV_pilin_GFxxxE"/>
    <property type="match status" value="1"/>
</dbReference>
<dbReference type="InterPro" id="IPR045584">
    <property type="entry name" value="Pilin-like"/>
</dbReference>
<dbReference type="OrthoDB" id="5801210at2"/>
<protein>
    <submittedName>
        <fullName evidence="1">General secretion pathway protein J</fullName>
    </submittedName>
</protein>
<dbReference type="EMBL" id="DF970243">
    <property type="protein sequence ID" value="GAP67135.1"/>
    <property type="molecule type" value="Genomic_DNA"/>
</dbReference>
<proteinExistence type="predicted"/>
<keyword evidence="2" id="KW-1185">Reference proteome</keyword>
<dbReference type="RefSeq" id="WP_062537688.1">
    <property type="nucleotide sequence ID" value="NZ_DF970243.1"/>
</dbReference>
<dbReference type="Pfam" id="PF07963">
    <property type="entry name" value="N_methyl"/>
    <property type="match status" value="1"/>
</dbReference>
<dbReference type="AlphaFoldDB" id="A0A0K8QQG4"/>
<gene>
    <name evidence="1" type="ORF">MBSD_n2451</name>
</gene>
<organism evidence="1">
    <name type="scientific">Mizugakiibacter sediminis</name>
    <dbReference type="NCBI Taxonomy" id="1475481"/>
    <lineage>
        <taxon>Bacteria</taxon>
        <taxon>Pseudomonadati</taxon>
        <taxon>Pseudomonadota</taxon>
        <taxon>Gammaproteobacteria</taxon>
        <taxon>Lysobacterales</taxon>
        <taxon>Rhodanobacteraceae</taxon>
        <taxon>Mizugakiibacter</taxon>
    </lineage>
</organism>